<dbReference type="GO" id="GO:0005886">
    <property type="term" value="C:plasma membrane"/>
    <property type="evidence" value="ECO:0007669"/>
    <property type="project" value="UniProtKB-SubCell"/>
</dbReference>
<dbReference type="PROSITE" id="PS00232">
    <property type="entry name" value="CADHERIN_1"/>
    <property type="match status" value="3"/>
</dbReference>
<feature type="compositionally biased region" description="Polar residues" evidence="12">
    <location>
        <begin position="1124"/>
        <end position="1136"/>
    </location>
</feature>
<feature type="domain" description="Cadherin" evidence="15">
    <location>
        <begin position="374"/>
        <end position="471"/>
    </location>
</feature>
<evidence type="ECO:0000256" key="1">
    <source>
        <dbReference type="ARBA" id="ARBA00004251"/>
    </source>
</evidence>
<dbReference type="SMART" id="SM00112">
    <property type="entry name" value="CA"/>
    <property type="match status" value="7"/>
</dbReference>
<dbReference type="SUPFAM" id="SSF49313">
    <property type="entry name" value="Cadherin-like"/>
    <property type="match status" value="7"/>
</dbReference>
<evidence type="ECO:0000256" key="12">
    <source>
        <dbReference type="SAM" id="MobiDB-lite"/>
    </source>
</evidence>
<evidence type="ECO:0000256" key="11">
    <source>
        <dbReference type="PROSITE-ProRule" id="PRU00043"/>
    </source>
</evidence>
<feature type="domain" description="Cadherin" evidence="15">
    <location>
        <begin position="684"/>
        <end position="794"/>
    </location>
</feature>
<dbReference type="AlphaFoldDB" id="A0ABD3X797"/>
<dbReference type="EMBL" id="JBJQND010000004">
    <property type="protein sequence ID" value="KAL3880765.1"/>
    <property type="molecule type" value="Genomic_DNA"/>
</dbReference>
<keyword evidence="9 13" id="KW-0472">Membrane</keyword>
<dbReference type="PANTHER" id="PTHR24028:SF146">
    <property type="entry name" value="CADHERIN 96CB, ISOFORM D-RELATED"/>
    <property type="match status" value="1"/>
</dbReference>
<keyword evidence="8 13" id="KW-1133">Transmembrane helix</keyword>
<evidence type="ECO:0000256" key="7">
    <source>
        <dbReference type="ARBA" id="ARBA00022889"/>
    </source>
</evidence>
<keyword evidence="6 11" id="KW-0106">Calcium</keyword>
<dbReference type="InterPro" id="IPR020894">
    <property type="entry name" value="Cadherin_CS"/>
</dbReference>
<dbReference type="Pfam" id="PF00028">
    <property type="entry name" value="Cadherin"/>
    <property type="match status" value="6"/>
</dbReference>
<dbReference type="PROSITE" id="PS50268">
    <property type="entry name" value="CADHERIN_2"/>
    <property type="match status" value="7"/>
</dbReference>
<proteinExistence type="predicted"/>
<keyword evidence="5" id="KW-0677">Repeat</keyword>
<protein>
    <recommendedName>
        <fullName evidence="15">Cadherin domain-containing protein</fullName>
    </recommendedName>
</protein>
<dbReference type="FunFam" id="2.60.40.60:FF:000116">
    <property type="entry name" value="Dachsous cadherin-related 2"/>
    <property type="match status" value="1"/>
</dbReference>
<dbReference type="FunFam" id="2.60.40.60:FF:000020">
    <property type="entry name" value="Dachsous cadherin-related 1b"/>
    <property type="match status" value="3"/>
</dbReference>
<keyword evidence="2" id="KW-1003">Cell membrane</keyword>
<feature type="domain" description="Cadherin" evidence="15">
    <location>
        <begin position="256"/>
        <end position="363"/>
    </location>
</feature>
<sequence length="1178" mass="130649">MKYKTMTVSRLSNILHCLVTLTLVHATIESDVKYVITEEQPIGTHIGTIKNDFDIRSAMSQEEYNNLVFSLFSTGNPYAAFFKINNKTSDLVVGSRIDRDTLPICTFTAKCILSLDFGIQAGGAFFRKLKVEIEVEDINDNSPSFSVTKVDLRIAESTIGRSSASISGALDSDTVKFSVTNYRILELDTPFGIQFEKFVDGSSVVNIVVLKELDRERQDLYTITLVAEDGGSPTRTGTLQVNVIITDVNDNAPKFIHSLYNITVKEDIELNSTILTVYASDADSGENGEIFYRLSAHQAENIHMLFSIDPVSGNLSVVDQLVYVPNEIMRVFVEASDKGVPPKISQTIVYVHIEDSNNNPPQININILAGWDVARVSEFANVGTVVAHIGVVDDDTGRNGIVTCTGVSDRFGLERLDVKEYKVVVTKPLDRELSSFHVVNVVCQDNGVPSLNSSRRFTVEILDENDVAPRFTQGTYFAKIEENNKIGDLVTKVSAEDLDKGINAEVTYTIIDNGGHDFRINSETGEISAYVTLDRENVSRVILKVKAVDGGTNPKLTGEATVVININDQNDNAPVFGKASYNFVIEENTSIGSKVGNIIAEDSDNGENGTVLYTLQSSTSYFPFTLFPNGTIVTAIAIDREIQSRYDFRVVASDQGRNPLRSVVAVAVSITDQNDNNPVFVFPRQDNNTVTVSYFVLPNTVVATVTANDADDGQNARLVYTIIDNNVTDIFSMESETGNIILIRKLTSSDPVMFTIKVKVEDKGLSRLSSTTYLTISLSQDNKVDEGGDNNHNFLIAISLSCITFVLSVAILLVICLIRRHDRLKSKSTEGYWIENKSGNTTPRLFIQGDELKKVNVPFEHDSSNNMGKSKEDVQAPFFSDEIYQISNGVKGDTILTRRDSGLSNCSEQRTNSDGMTFSTHQQPCDQFRTIPLDGSLVRSSEELWIKPYIPNQSPPLTKDILILHDDNGCESNASDSGRGGSEPDIQCTAFPPPQNETDTPKSVKFASKPLFRRIDNEPTWGDPNNVSSIHPKISTFFSSNVAWNQSIVSSRLSRMKNDILVNKYRNHNDLSPNFERNQTNFSPNHNYRHPITNSHHKSELHQNSSQTNVRCIPTQRQNRDSQDITTFPTEDSSVGASYDEDDDTTTSGSYTIDSEEWYYEPHHKSGTDNLTQCEAYC</sequence>
<dbReference type="PANTHER" id="PTHR24028">
    <property type="entry name" value="CADHERIN-87A"/>
    <property type="match status" value="1"/>
</dbReference>
<feature type="signal peptide" evidence="14">
    <location>
        <begin position="1"/>
        <end position="26"/>
    </location>
</feature>
<evidence type="ECO:0000256" key="14">
    <source>
        <dbReference type="SAM" id="SignalP"/>
    </source>
</evidence>
<dbReference type="InterPro" id="IPR015919">
    <property type="entry name" value="Cadherin-like_sf"/>
</dbReference>
<comment type="subcellular location">
    <subcellularLocation>
        <location evidence="1">Cell membrane</location>
        <topology evidence="1">Single-pass type I membrane protein</topology>
    </subcellularLocation>
</comment>
<evidence type="ECO:0000256" key="9">
    <source>
        <dbReference type="ARBA" id="ARBA00023136"/>
    </source>
</evidence>
<evidence type="ECO:0000313" key="16">
    <source>
        <dbReference type="EMBL" id="KAL3880765.1"/>
    </source>
</evidence>
<keyword evidence="7" id="KW-0130">Cell adhesion</keyword>
<dbReference type="Proteomes" id="UP001634394">
    <property type="component" value="Unassembled WGS sequence"/>
</dbReference>
<evidence type="ECO:0000256" key="3">
    <source>
        <dbReference type="ARBA" id="ARBA00022692"/>
    </source>
</evidence>
<dbReference type="FunFam" id="2.60.40.60:FF:000007">
    <property type="entry name" value="Protocadherin alpha 2"/>
    <property type="match status" value="1"/>
</dbReference>
<comment type="caution">
    <text evidence="16">The sequence shown here is derived from an EMBL/GenBank/DDBJ whole genome shotgun (WGS) entry which is preliminary data.</text>
</comment>
<feature type="transmembrane region" description="Helical" evidence="13">
    <location>
        <begin position="794"/>
        <end position="818"/>
    </location>
</feature>
<feature type="domain" description="Cadherin" evidence="15">
    <location>
        <begin position="577"/>
        <end position="680"/>
    </location>
</feature>
<dbReference type="CDD" id="cd11304">
    <property type="entry name" value="Cadherin_repeat"/>
    <property type="match status" value="7"/>
</dbReference>
<evidence type="ECO:0000256" key="13">
    <source>
        <dbReference type="SAM" id="Phobius"/>
    </source>
</evidence>
<dbReference type="InterPro" id="IPR050174">
    <property type="entry name" value="Protocadherin/Cadherin-CA"/>
</dbReference>
<feature type="chain" id="PRO_5044823058" description="Cadherin domain-containing protein" evidence="14">
    <location>
        <begin position="27"/>
        <end position="1178"/>
    </location>
</feature>
<feature type="region of interest" description="Disordered" evidence="12">
    <location>
        <begin position="968"/>
        <end position="1002"/>
    </location>
</feature>
<feature type="domain" description="Cadherin" evidence="15">
    <location>
        <begin position="472"/>
        <end position="576"/>
    </location>
</feature>
<gene>
    <name evidence="16" type="ORF">ACJMK2_032980</name>
</gene>
<dbReference type="InterPro" id="IPR013164">
    <property type="entry name" value="Cadherin_N"/>
</dbReference>
<evidence type="ECO:0000256" key="8">
    <source>
        <dbReference type="ARBA" id="ARBA00022989"/>
    </source>
</evidence>
<dbReference type="PRINTS" id="PR00205">
    <property type="entry name" value="CADHERIN"/>
</dbReference>
<evidence type="ECO:0000259" key="15">
    <source>
        <dbReference type="PROSITE" id="PS50268"/>
    </source>
</evidence>
<feature type="region of interest" description="Disordered" evidence="12">
    <location>
        <begin position="1116"/>
        <end position="1150"/>
    </location>
</feature>
<name>A0ABD3X797_SINWO</name>
<dbReference type="GO" id="GO:0007155">
    <property type="term" value="P:cell adhesion"/>
    <property type="evidence" value="ECO:0007669"/>
    <property type="project" value="UniProtKB-KW"/>
</dbReference>
<evidence type="ECO:0000256" key="5">
    <source>
        <dbReference type="ARBA" id="ARBA00022737"/>
    </source>
</evidence>
<dbReference type="GO" id="GO:0005509">
    <property type="term" value="F:calcium ion binding"/>
    <property type="evidence" value="ECO:0007669"/>
    <property type="project" value="UniProtKB-UniRule"/>
</dbReference>
<keyword evidence="3 13" id="KW-0812">Transmembrane</keyword>
<feature type="domain" description="Cadherin" evidence="15">
    <location>
        <begin position="28"/>
        <end position="145"/>
    </location>
</feature>
<evidence type="ECO:0000256" key="6">
    <source>
        <dbReference type="ARBA" id="ARBA00022837"/>
    </source>
</evidence>
<keyword evidence="10" id="KW-0325">Glycoprotein</keyword>
<accession>A0ABD3X797</accession>
<evidence type="ECO:0000313" key="17">
    <source>
        <dbReference type="Proteomes" id="UP001634394"/>
    </source>
</evidence>
<dbReference type="Gene3D" id="2.60.40.60">
    <property type="entry name" value="Cadherins"/>
    <property type="match status" value="7"/>
</dbReference>
<evidence type="ECO:0000256" key="4">
    <source>
        <dbReference type="ARBA" id="ARBA00022729"/>
    </source>
</evidence>
<reference evidence="16 17" key="1">
    <citation type="submission" date="2024-11" db="EMBL/GenBank/DDBJ databases">
        <title>Chromosome-level genome assembly of the freshwater bivalve Anodonta woodiana.</title>
        <authorList>
            <person name="Chen X."/>
        </authorList>
    </citation>
    <scope>NUCLEOTIDE SEQUENCE [LARGE SCALE GENOMIC DNA]</scope>
    <source>
        <strain evidence="16">MN2024</strain>
        <tissue evidence="16">Gills</tissue>
    </source>
</reference>
<organism evidence="16 17">
    <name type="scientific">Sinanodonta woodiana</name>
    <name type="common">Chinese pond mussel</name>
    <name type="synonym">Anodonta woodiana</name>
    <dbReference type="NCBI Taxonomy" id="1069815"/>
    <lineage>
        <taxon>Eukaryota</taxon>
        <taxon>Metazoa</taxon>
        <taxon>Spiralia</taxon>
        <taxon>Lophotrochozoa</taxon>
        <taxon>Mollusca</taxon>
        <taxon>Bivalvia</taxon>
        <taxon>Autobranchia</taxon>
        <taxon>Heteroconchia</taxon>
        <taxon>Palaeoheterodonta</taxon>
        <taxon>Unionida</taxon>
        <taxon>Unionoidea</taxon>
        <taxon>Unionidae</taxon>
        <taxon>Unioninae</taxon>
        <taxon>Sinanodonta</taxon>
    </lineage>
</organism>
<dbReference type="GO" id="GO:0007163">
    <property type="term" value="P:establishment or maintenance of cell polarity"/>
    <property type="evidence" value="ECO:0007669"/>
    <property type="project" value="UniProtKB-ARBA"/>
</dbReference>
<dbReference type="Pfam" id="PF08266">
    <property type="entry name" value="Cadherin_2"/>
    <property type="match status" value="1"/>
</dbReference>
<feature type="domain" description="Cadherin" evidence="15">
    <location>
        <begin position="146"/>
        <end position="255"/>
    </location>
</feature>
<evidence type="ECO:0000256" key="10">
    <source>
        <dbReference type="ARBA" id="ARBA00023180"/>
    </source>
</evidence>
<dbReference type="InterPro" id="IPR002126">
    <property type="entry name" value="Cadherin-like_dom"/>
</dbReference>
<keyword evidence="17" id="KW-1185">Reference proteome</keyword>
<evidence type="ECO:0000256" key="2">
    <source>
        <dbReference type="ARBA" id="ARBA00022475"/>
    </source>
</evidence>
<keyword evidence="4 14" id="KW-0732">Signal</keyword>